<evidence type="ECO:0000313" key="1">
    <source>
        <dbReference type="EMBL" id="KIK26836.1"/>
    </source>
</evidence>
<dbReference type="AlphaFoldDB" id="A0A0C9ZC00"/>
<reference evidence="2" key="2">
    <citation type="submission" date="2015-01" db="EMBL/GenBank/DDBJ databases">
        <title>Evolutionary Origins and Diversification of the Mycorrhizal Mutualists.</title>
        <authorList>
            <consortium name="DOE Joint Genome Institute"/>
            <consortium name="Mycorrhizal Genomics Consortium"/>
            <person name="Kohler A."/>
            <person name="Kuo A."/>
            <person name="Nagy L.G."/>
            <person name="Floudas D."/>
            <person name="Copeland A."/>
            <person name="Barry K.W."/>
            <person name="Cichocki N."/>
            <person name="Veneault-Fourrey C."/>
            <person name="LaButti K."/>
            <person name="Lindquist E.A."/>
            <person name="Lipzen A."/>
            <person name="Lundell T."/>
            <person name="Morin E."/>
            <person name="Murat C."/>
            <person name="Riley R."/>
            <person name="Ohm R."/>
            <person name="Sun H."/>
            <person name="Tunlid A."/>
            <person name="Henrissat B."/>
            <person name="Grigoriev I.V."/>
            <person name="Hibbett D.S."/>
            <person name="Martin F."/>
        </authorList>
    </citation>
    <scope>NUCLEOTIDE SEQUENCE [LARGE SCALE GENOMIC DNA]</scope>
    <source>
        <strain evidence="2">441</strain>
    </source>
</reference>
<name>A0A0C9ZC00_9AGAM</name>
<evidence type="ECO:0000313" key="2">
    <source>
        <dbReference type="Proteomes" id="UP000054018"/>
    </source>
</evidence>
<dbReference type="Proteomes" id="UP000054018">
    <property type="component" value="Unassembled WGS sequence"/>
</dbReference>
<dbReference type="EMBL" id="KN833699">
    <property type="protein sequence ID" value="KIK26836.1"/>
    <property type="molecule type" value="Genomic_DNA"/>
</dbReference>
<organism evidence="1 2">
    <name type="scientific">Pisolithus microcarpus 441</name>
    <dbReference type="NCBI Taxonomy" id="765257"/>
    <lineage>
        <taxon>Eukaryota</taxon>
        <taxon>Fungi</taxon>
        <taxon>Dikarya</taxon>
        <taxon>Basidiomycota</taxon>
        <taxon>Agaricomycotina</taxon>
        <taxon>Agaricomycetes</taxon>
        <taxon>Agaricomycetidae</taxon>
        <taxon>Boletales</taxon>
        <taxon>Sclerodermatineae</taxon>
        <taxon>Pisolithaceae</taxon>
        <taxon>Pisolithus</taxon>
    </lineage>
</organism>
<accession>A0A0C9ZC00</accession>
<reference evidence="1 2" key="1">
    <citation type="submission" date="2014-04" db="EMBL/GenBank/DDBJ databases">
        <authorList>
            <consortium name="DOE Joint Genome Institute"/>
            <person name="Kuo A."/>
            <person name="Kohler A."/>
            <person name="Costa M.D."/>
            <person name="Nagy L.G."/>
            <person name="Floudas D."/>
            <person name="Copeland A."/>
            <person name="Barry K.W."/>
            <person name="Cichocki N."/>
            <person name="Veneault-Fourrey C."/>
            <person name="LaButti K."/>
            <person name="Lindquist E.A."/>
            <person name="Lipzen A."/>
            <person name="Lundell T."/>
            <person name="Morin E."/>
            <person name="Murat C."/>
            <person name="Sun H."/>
            <person name="Tunlid A."/>
            <person name="Henrissat B."/>
            <person name="Grigoriev I.V."/>
            <person name="Hibbett D.S."/>
            <person name="Martin F."/>
            <person name="Nordberg H.P."/>
            <person name="Cantor M.N."/>
            <person name="Hua S.X."/>
        </authorList>
    </citation>
    <scope>NUCLEOTIDE SEQUENCE [LARGE SCALE GENOMIC DNA]</scope>
    <source>
        <strain evidence="1 2">441</strain>
    </source>
</reference>
<keyword evidence="2" id="KW-1185">Reference proteome</keyword>
<sequence>MLMKLCADCVGKMKLLNVEDVLKREEDIQPDEVEYDVIKELGDKTVSYAILSHRWEAEVTYKEMIGLMKMEERKRDEVRNRSGYQKIINISKTAVLGHNITA</sequence>
<proteinExistence type="predicted"/>
<dbReference type="HOGENOM" id="CLU_162183_1_0_1"/>
<gene>
    <name evidence="1" type="ORF">PISMIDRAFT_8626</name>
</gene>
<protein>
    <submittedName>
        <fullName evidence="1">Uncharacterized protein</fullName>
    </submittedName>
</protein>